<dbReference type="CDD" id="cd04301">
    <property type="entry name" value="NAT_SF"/>
    <property type="match status" value="1"/>
</dbReference>
<dbReference type="Pfam" id="PF13673">
    <property type="entry name" value="Acetyltransf_10"/>
    <property type="match status" value="1"/>
</dbReference>
<dbReference type="PANTHER" id="PTHR13355:SF9">
    <property type="entry name" value="ACETYLTRANSFERASE BSU40680-RELATED"/>
    <property type="match status" value="1"/>
</dbReference>
<dbReference type="OrthoDB" id="9796171at2"/>
<keyword evidence="2" id="KW-0808">Transferase</keyword>
<accession>A0A6M4JR30</accession>
<dbReference type="SMR" id="A0A6M4JR30"/>
<feature type="domain" description="N-acetyltransferase" evidence="1">
    <location>
        <begin position="1"/>
        <end position="144"/>
    </location>
</feature>
<dbReference type="InterPro" id="IPR000182">
    <property type="entry name" value="GNAT_dom"/>
</dbReference>
<organism evidence="2">
    <name type="scientific">Bacillus subtilis (strain 168)</name>
    <dbReference type="NCBI Taxonomy" id="224308"/>
    <lineage>
        <taxon>Bacteria</taxon>
        <taxon>Bacillati</taxon>
        <taxon>Bacillota</taxon>
        <taxon>Bacilli</taxon>
        <taxon>Bacillales</taxon>
        <taxon>Bacillaceae</taxon>
        <taxon>Bacillus</taxon>
    </lineage>
</organism>
<sequence length="147" mass="16564">MNVKKITSEQDLHTAFEIRKAVFVEEQGCPISDEFDEFDTLHGDCQHILAYHQNVPVGTARVRIVGHTGKLERICILKSYRKFGLGKVIVDALERIVKEQGISAFKLHGQTQAAGFYEKLGYRTASEEFMLDGIPHVLMTKQDDSAL</sequence>
<dbReference type="SUPFAM" id="SSF55729">
    <property type="entry name" value="Acyl-CoA N-acyltransferases (Nat)"/>
    <property type="match status" value="1"/>
</dbReference>
<dbReference type="PROSITE" id="PS51186">
    <property type="entry name" value="GNAT"/>
    <property type="match status" value="1"/>
</dbReference>
<dbReference type="AlphaFoldDB" id="A0A6M4JR30"/>
<evidence type="ECO:0000313" key="2">
    <source>
        <dbReference type="EMBL" id="QJP90737.1"/>
    </source>
</evidence>
<dbReference type="InterPro" id="IPR039143">
    <property type="entry name" value="GNPNAT1-like"/>
</dbReference>
<reference evidence="2" key="1">
    <citation type="submission" date="2020-04" db="EMBL/GenBank/DDBJ databases">
        <title>Phage recombination drives evolution of spore-forming Bacilli.</title>
        <authorList>
            <person name="Dragos A."/>
            <person name="Kovacs A.T."/>
        </authorList>
    </citation>
    <scope>NUCLEOTIDE SEQUENCE</scope>
    <source>
        <strain evidence="2">168</strain>
    </source>
</reference>
<evidence type="ECO:0000259" key="1">
    <source>
        <dbReference type="PROSITE" id="PS51186"/>
    </source>
</evidence>
<dbReference type="PANTHER" id="PTHR13355">
    <property type="entry name" value="GLUCOSAMINE 6-PHOSPHATE N-ACETYLTRANSFERASE"/>
    <property type="match status" value="1"/>
</dbReference>
<name>A0A6M4JR30_BACSU</name>
<proteinExistence type="predicted"/>
<dbReference type="Gene3D" id="3.40.630.30">
    <property type="match status" value="1"/>
</dbReference>
<gene>
    <name evidence="2" type="ORF">HIR78_23185</name>
</gene>
<dbReference type="EMBL" id="CP052842">
    <property type="protein sequence ID" value="QJP90737.1"/>
    <property type="molecule type" value="Genomic_DNA"/>
</dbReference>
<dbReference type="GO" id="GO:0016747">
    <property type="term" value="F:acyltransferase activity, transferring groups other than amino-acyl groups"/>
    <property type="evidence" value="ECO:0007669"/>
    <property type="project" value="InterPro"/>
</dbReference>
<dbReference type="KEGG" id="bsu:BSU40680"/>
<dbReference type="RefSeq" id="WP_003226881.1">
    <property type="nucleotide sequence ID" value="NC_000964.3"/>
</dbReference>
<protein>
    <submittedName>
        <fullName evidence="2">GNAT family N-acetyltransferase</fullName>
    </submittedName>
</protein>
<dbReference type="InterPro" id="IPR016181">
    <property type="entry name" value="Acyl_CoA_acyltransferase"/>
</dbReference>